<reference evidence="2" key="1">
    <citation type="journal article" date="2023" name="Front. Mar. Sci.">
        <title>A new Merluccius polli reference genome to investigate the effects of global change in West African waters.</title>
        <authorList>
            <person name="Mateo J.L."/>
            <person name="Blanco-Fernandez C."/>
            <person name="Garcia-Vazquez E."/>
            <person name="Machado-Schiaffino G."/>
        </authorList>
    </citation>
    <scope>NUCLEOTIDE SEQUENCE</scope>
    <source>
        <strain evidence="2">C29</strain>
        <tissue evidence="2">Fin</tissue>
    </source>
</reference>
<dbReference type="Proteomes" id="UP001174136">
    <property type="component" value="Unassembled WGS sequence"/>
</dbReference>
<sequence>MPCDPVTPNQYPIVKVNPKNKTHHFSWYFIASSISGIPKVWCAHPQGCVSYDQGVRERKNKRSYFPPRRCAATGSGSAWKGSGASRGRGRSISLRLPLPPHGGRGRGPLAPGVTVDRDGLSSVRPNRVASFRAGIRLTYNWRKGSAAMSATHPTRLETRTKEYTHARVRGSYETPRRNESEGRRAPAELYVLDLQNTLVECSVDLHFQPACFTLQPEAPPLTSSPCFIPNHLLLLGSEIPADSAGITLSPVSVLLNVNVSDRLL</sequence>
<evidence type="ECO:0000313" key="2">
    <source>
        <dbReference type="EMBL" id="KAK0151523.1"/>
    </source>
</evidence>
<dbReference type="AlphaFoldDB" id="A0AA47N353"/>
<gene>
    <name evidence="2" type="ORF">N1851_007172</name>
</gene>
<accession>A0AA47N353</accession>
<evidence type="ECO:0000256" key="1">
    <source>
        <dbReference type="SAM" id="MobiDB-lite"/>
    </source>
</evidence>
<organism evidence="2 3">
    <name type="scientific">Merluccius polli</name>
    <name type="common">Benguela hake</name>
    <name type="synonym">Merluccius cadenati</name>
    <dbReference type="NCBI Taxonomy" id="89951"/>
    <lineage>
        <taxon>Eukaryota</taxon>
        <taxon>Metazoa</taxon>
        <taxon>Chordata</taxon>
        <taxon>Craniata</taxon>
        <taxon>Vertebrata</taxon>
        <taxon>Euteleostomi</taxon>
        <taxon>Actinopterygii</taxon>
        <taxon>Neopterygii</taxon>
        <taxon>Teleostei</taxon>
        <taxon>Neoteleostei</taxon>
        <taxon>Acanthomorphata</taxon>
        <taxon>Zeiogadaria</taxon>
        <taxon>Gadariae</taxon>
        <taxon>Gadiformes</taxon>
        <taxon>Gadoidei</taxon>
        <taxon>Merlucciidae</taxon>
        <taxon>Merluccius</taxon>
    </lineage>
</organism>
<protein>
    <submittedName>
        <fullName evidence="2">Uncharacterized protein</fullName>
    </submittedName>
</protein>
<keyword evidence="3" id="KW-1185">Reference proteome</keyword>
<proteinExistence type="predicted"/>
<dbReference type="EMBL" id="JAOPHQ010001207">
    <property type="protein sequence ID" value="KAK0151523.1"/>
    <property type="molecule type" value="Genomic_DNA"/>
</dbReference>
<feature type="compositionally biased region" description="Low complexity" evidence="1">
    <location>
        <begin position="71"/>
        <end position="96"/>
    </location>
</feature>
<name>A0AA47N353_MERPO</name>
<evidence type="ECO:0000313" key="3">
    <source>
        <dbReference type="Proteomes" id="UP001174136"/>
    </source>
</evidence>
<feature type="region of interest" description="Disordered" evidence="1">
    <location>
        <begin position="66"/>
        <end position="118"/>
    </location>
</feature>
<comment type="caution">
    <text evidence="2">The sequence shown here is derived from an EMBL/GenBank/DDBJ whole genome shotgun (WGS) entry which is preliminary data.</text>
</comment>